<gene>
    <name evidence="5" type="primary">tktB</name>
    <name evidence="5" type="ORF">NCTC12905_00504</name>
</gene>
<name>A0A448V4Z7_BARVI</name>
<comment type="similarity">
    <text evidence="2">Belongs to the transketolase family.</text>
</comment>
<reference evidence="5 6" key="1">
    <citation type="submission" date="2018-12" db="EMBL/GenBank/DDBJ databases">
        <authorList>
            <consortium name="Pathogen Informatics"/>
        </authorList>
    </citation>
    <scope>NUCLEOTIDE SEQUENCE [LARGE SCALE GENOMIC DNA]</scope>
    <source>
        <strain evidence="5 6">NCTC12905</strain>
    </source>
</reference>
<accession>A0A448V4Z7</accession>
<evidence type="ECO:0000313" key="6">
    <source>
        <dbReference type="Proteomes" id="UP000274201"/>
    </source>
</evidence>
<proteinExistence type="inferred from homology"/>
<dbReference type="PANTHER" id="PTHR47514">
    <property type="entry name" value="TRANSKETOLASE N-TERMINAL SECTION-RELATED"/>
    <property type="match status" value="1"/>
</dbReference>
<dbReference type="Pfam" id="PF00456">
    <property type="entry name" value="Transketolase_N"/>
    <property type="match status" value="1"/>
</dbReference>
<dbReference type="InterPro" id="IPR029061">
    <property type="entry name" value="THDP-binding"/>
</dbReference>
<dbReference type="EC" id="2.2.1.1" evidence="5"/>
<comment type="cofactor">
    <cofactor evidence="1">
        <name>thiamine diphosphate</name>
        <dbReference type="ChEBI" id="CHEBI:58937"/>
    </cofactor>
</comment>
<dbReference type="EMBL" id="LR134529">
    <property type="protein sequence ID" value="VEJ44861.1"/>
    <property type="molecule type" value="Genomic_DNA"/>
</dbReference>
<evidence type="ECO:0000256" key="2">
    <source>
        <dbReference type="ARBA" id="ARBA00007131"/>
    </source>
</evidence>
<dbReference type="AlphaFoldDB" id="A0A448V4Z7"/>
<evidence type="ECO:0000313" key="5">
    <source>
        <dbReference type="EMBL" id="VEJ44861.1"/>
    </source>
</evidence>
<dbReference type="CDD" id="cd02012">
    <property type="entry name" value="TPP_TK"/>
    <property type="match status" value="1"/>
</dbReference>
<dbReference type="GO" id="GO:0004802">
    <property type="term" value="F:transketolase activity"/>
    <property type="evidence" value="ECO:0007669"/>
    <property type="project" value="UniProtKB-EC"/>
</dbReference>
<keyword evidence="5" id="KW-0808">Transferase</keyword>
<evidence type="ECO:0000259" key="4">
    <source>
        <dbReference type="Pfam" id="PF00456"/>
    </source>
</evidence>
<evidence type="ECO:0000256" key="1">
    <source>
        <dbReference type="ARBA" id="ARBA00001964"/>
    </source>
</evidence>
<dbReference type="RefSeq" id="WP_126602558.1">
    <property type="nucleotide sequence ID" value="NZ_LR134529.1"/>
</dbReference>
<sequence length="282" mass="31750">MVYATNKTDIDDAIYALRLRLKILNLIRKVKSGHTAGSLSCIDFIYILYKYILQIAPTRIHDNNRDRYIQSKGHAVEALYIILSEMGYFDPQLLETYLKFGSNFIGHVSKKIPGIEQSTGSLGHGLSLGAGMALAGQLNSQYYRVFVLLGDGEMAEGSVWEAVIFAAHYKLSNLIAVIDRNRLQITDTTDVLMKAEPLADKFTSFGWHVMEMDGHDITQLKKSLGSLSSHKEKPTAILMNTIKGCGISYMENDICWHHKVPTDEEYNIAVNEIQTKIRLMEE</sequence>
<dbReference type="Proteomes" id="UP000274201">
    <property type="component" value="Chromosome"/>
</dbReference>
<feature type="domain" description="Transketolase N-terminal" evidence="4">
    <location>
        <begin position="19"/>
        <end position="255"/>
    </location>
</feature>
<dbReference type="SUPFAM" id="SSF52518">
    <property type="entry name" value="Thiamin diphosphate-binding fold (THDP-binding)"/>
    <property type="match status" value="1"/>
</dbReference>
<dbReference type="PANTHER" id="PTHR47514:SF1">
    <property type="entry name" value="TRANSKETOLASE N-TERMINAL SECTION-RELATED"/>
    <property type="match status" value="1"/>
</dbReference>
<keyword evidence="3" id="KW-0786">Thiamine pyrophosphate</keyword>
<organism evidence="5 6">
    <name type="scientific">Bartonella vinsonii</name>
    <name type="common">Rochalimaea vinsonii</name>
    <dbReference type="NCBI Taxonomy" id="33047"/>
    <lineage>
        <taxon>Bacteria</taxon>
        <taxon>Pseudomonadati</taxon>
        <taxon>Pseudomonadota</taxon>
        <taxon>Alphaproteobacteria</taxon>
        <taxon>Hyphomicrobiales</taxon>
        <taxon>Bartonellaceae</taxon>
        <taxon>Bartonella</taxon>
    </lineage>
</organism>
<evidence type="ECO:0000256" key="3">
    <source>
        <dbReference type="ARBA" id="ARBA00023052"/>
    </source>
</evidence>
<protein>
    <submittedName>
        <fullName evidence="5">Transketolase 2</fullName>
        <ecNumber evidence="5">2.2.1.1</ecNumber>
    </submittedName>
</protein>
<dbReference type="OrthoDB" id="8732661at2"/>
<dbReference type="InterPro" id="IPR005474">
    <property type="entry name" value="Transketolase_N"/>
</dbReference>
<dbReference type="Gene3D" id="3.40.50.970">
    <property type="match status" value="1"/>
</dbReference>